<dbReference type="HOGENOM" id="CLU_1254776_0_0_11"/>
<keyword evidence="3" id="KW-1185">Reference proteome</keyword>
<dbReference type="KEGG" id="mcb:Mycch_4312"/>
<accession>I4BP16</accession>
<feature type="compositionally biased region" description="Low complexity" evidence="1">
    <location>
        <begin position="112"/>
        <end position="130"/>
    </location>
</feature>
<evidence type="ECO:0000256" key="1">
    <source>
        <dbReference type="SAM" id="MobiDB-lite"/>
    </source>
</evidence>
<feature type="compositionally biased region" description="Pro residues" evidence="1">
    <location>
        <begin position="67"/>
        <end position="85"/>
    </location>
</feature>
<dbReference type="STRING" id="710421.Mycch_4312"/>
<gene>
    <name evidence="2" type="ordered locus">Mycch_4312</name>
</gene>
<evidence type="ECO:0000313" key="3">
    <source>
        <dbReference type="Proteomes" id="UP000006057"/>
    </source>
</evidence>
<feature type="compositionally biased region" description="Polar residues" evidence="1">
    <location>
        <begin position="1"/>
        <end position="13"/>
    </location>
</feature>
<feature type="compositionally biased region" description="Polar residues" evidence="1">
    <location>
        <begin position="26"/>
        <end position="43"/>
    </location>
</feature>
<feature type="region of interest" description="Disordered" evidence="1">
    <location>
        <begin position="1"/>
        <end position="134"/>
    </location>
</feature>
<organism evidence="2 3">
    <name type="scientific">Mycolicibacterium chubuense (strain NBB4)</name>
    <name type="common">Mycobacterium chubuense</name>
    <dbReference type="NCBI Taxonomy" id="710421"/>
    <lineage>
        <taxon>Bacteria</taxon>
        <taxon>Bacillati</taxon>
        <taxon>Actinomycetota</taxon>
        <taxon>Actinomycetes</taxon>
        <taxon>Mycobacteriales</taxon>
        <taxon>Mycobacteriaceae</taxon>
        <taxon>Mycolicibacterium</taxon>
    </lineage>
</organism>
<dbReference type="EMBL" id="CP003053">
    <property type="protein sequence ID" value="AFM19023.1"/>
    <property type="molecule type" value="Genomic_DNA"/>
</dbReference>
<dbReference type="AlphaFoldDB" id="I4BP16"/>
<sequence precursor="true">MPSRTPHSPTTAWCSPPAWPAEKSDATASKPNCTATESTKSTPPNHPTTCGKVERSHQALKNGSPANPAPTPSPRSKPNSTPSPPNTTTAAPTAPCSTAPPQRSSTPAAPKPTQQRASTPTTASAPTASTRPERVTLRVNGRLHHIGIGRHHHRTRVLILAQDPDGLRVTPLAAVKNKVCFLSAHLIVCRRALRYATVKLVQRSGQSFGPRVQGARVCWS</sequence>
<evidence type="ECO:0000313" key="2">
    <source>
        <dbReference type="EMBL" id="AFM19023.1"/>
    </source>
</evidence>
<proteinExistence type="predicted"/>
<protein>
    <submittedName>
        <fullName evidence="2">Uncharacterized protein</fullName>
    </submittedName>
</protein>
<dbReference type="Proteomes" id="UP000006057">
    <property type="component" value="Chromosome"/>
</dbReference>
<feature type="compositionally biased region" description="Low complexity" evidence="1">
    <location>
        <begin position="86"/>
        <end position="101"/>
    </location>
</feature>
<reference evidence="2 3" key="1">
    <citation type="submission" date="2012-06" db="EMBL/GenBank/DDBJ databases">
        <title>Complete sequence of chromosome of Mycobacterium chubuense NBB4.</title>
        <authorList>
            <consortium name="US DOE Joint Genome Institute"/>
            <person name="Lucas S."/>
            <person name="Han J."/>
            <person name="Lapidus A."/>
            <person name="Cheng J.-F."/>
            <person name="Goodwin L."/>
            <person name="Pitluck S."/>
            <person name="Peters L."/>
            <person name="Mikhailova N."/>
            <person name="Teshima H."/>
            <person name="Detter J.C."/>
            <person name="Han C."/>
            <person name="Tapia R."/>
            <person name="Land M."/>
            <person name="Hauser L."/>
            <person name="Kyrpides N."/>
            <person name="Ivanova N."/>
            <person name="Pagani I."/>
            <person name="Mattes T."/>
            <person name="Holmes A."/>
            <person name="Rutledge P."/>
            <person name="Paulsen I."/>
            <person name="Coleman N."/>
            <person name="Woyke T."/>
        </authorList>
    </citation>
    <scope>NUCLEOTIDE SEQUENCE [LARGE SCALE GENOMIC DNA]</scope>
    <source>
        <strain evidence="2 3">NBB4</strain>
    </source>
</reference>
<name>I4BP16_MYCCN</name>